<evidence type="ECO:0000313" key="2">
    <source>
        <dbReference type="Proteomes" id="UP000315471"/>
    </source>
</evidence>
<dbReference type="EMBL" id="SJPY01000014">
    <property type="protein sequence ID" value="TWU33432.1"/>
    <property type="molecule type" value="Genomic_DNA"/>
</dbReference>
<dbReference type="Proteomes" id="UP000315471">
    <property type="component" value="Unassembled WGS sequence"/>
</dbReference>
<proteinExistence type="predicted"/>
<organism evidence="1 2">
    <name type="scientific">Novipirellula aureliae</name>
    <dbReference type="NCBI Taxonomy" id="2527966"/>
    <lineage>
        <taxon>Bacteria</taxon>
        <taxon>Pseudomonadati</taxon>
        <taxon>Planctomycetota</taxon>
        <taxon>Planctomycetia</taxon>
        <taxon>Pirellulales</taxon>
        <taxon>Pirellulaceae</taxon>
        <taxon>Novipirellula</taxon>
    </lineage>
</organism>
<name>A0A5C6D904_9BACT</name>
<accession>A0A5C6D904</accession>
<dbReference type="AlphaFoldDB" id="A0A5C6D904"/>
<reference evidence="1 2" key="1">
    <citation type="submission" date="2019-02" db="EMBL/GenBank/DDBJ databases">
        <title>Deep-cultivation of Planctomycetes and their phenomic and genomic characterization uncovers novel biology.</title>
        <authorList>
            <person name="Wiegand S."/>
            <person name="Jogler M."/>
            <person name="Boedeker C."/>
            <person name="Pinto D."/>
            <person name="Vollmers J."/>
            <person name="Rivas-Marin E."/>
            <person name="Kohn T."/>
            <person name="Peeters S.H."/>
            <person name="Heuer A."/>
            <person name="Rast P."/>
            <person name="Oberbeckmann S."/>
            <person name="Bunk B."/>
            <person name="Jeske O."/>
            <person name="Meyerdierks A."/>
            <person name="Storesund J.E."/>
            <person name="Kallscheuer N."/>
            <person name="Luecker S."/>
            <person name="Lage O.M."/>
            <person name="Pohl T."/>
            <person name="Merkel B.J."/>
            <person name="Hornburger P."/>
            <person name="Mueller R.-W."/>
            <person name="Bruemmer F."/>
            <person name="Labrenz M."/>
            <person name="Spormann A.M."/>
            <person name="Op Den Camp H."/>
            <person name="Overmann J."/>
            <person name="Amann R."/>
            <person name="Jetten M.S.M."/>
            <person name="Mascher T."/>
            <person name="Medema M.H."/>
            <person name="Devos D.P."/>
            <person name="Kaster A.-K."/>
            <person name="Ovreas L."/>
            <person name="Rohde M."/>
            <person name="Galperin M.Y."/>
            <person name="Jogler C."/>
        </authorList>
    </citation>
    <scope>NUCLEOTIDE SEQUENCE [LARGE SCALE GENOMIC DNA]</scope>
    <source>
        <strain evidence="1 2">Q31b</strain>
    </source>
</reference>
<protein>
    <submittedName>
        <fullName evidence="1">Uncharacterized protein</fullName>
    </submittedName>
</protein>
<evidence type="ECO:0000313" key="1">
    <source>
        <dbReference type="EMBL" id="TWU33432.1"/>
    </source>
</evidence>
<gene>
    <name evidence="1" type="ORF">Q31b_57490</name>
</gene>
<comment type="caution">
    <text evidence="1">The sequence shown here is derived from an EMBL/GenBank/DDBJ whole genome shotgun (WGS) entry which is preliminary data.</text>
</comment>
<keyword evidence="2" id="KW-1185">Reference proteome</keyword>
<sequence length="39" mass="4733">MNLTYLLCLTCARIRELVVPKEIRLTKLTRLIIRYRIDK</sequence>